<dbReference type="PANTHER" id="PTHR43654">
    <property type="entry name" value="GLUTAMATE 5-KINASE"/>
    <property type="match status" value="1"/>
</dbReference>
<dbReference type="PRINTS" id="PR00474">
    <property type="entry name" value="GLU5KINASE"/>
</dbReference>
<evidence type="ECO:0000313" key="6">
    <source>
        <dbReference type="EMBL" id="KKQ24079.1"/>
    </source>
</evidence>
<keyword evidence="4" id="KW-0067">ATP-binding</keyword>
<dbReference type="Proteomes" id="UP000034917">
    <property type="component" value="Unassembled WGS sequence"/>
</dbReference>
<dbReference type="EMBL" id="LBSV01000019">
    <property type="protein sequence ID" value="KKQ24079.1"/>
    <property type="molecule type" value="Genomic_DNA"/>
</dbReference>
<keyword evidence="3 6" id="KW-0418">Kinase</keyword>
<dbReference type="InterPro" id="IPR001048">
    <property type="entry name" value="Asp/Glu/Uridylate_kinase"/>
</dbReference>
<proteinExistence type="predicted"/>
<accession>A0A0G0IIP2</accession>
<dbReference type="InterPro" id="IPR036393">
    <property type="entry name" value="AceGlu_kinase-like_sf"/>
</dbReference>
<evidence type="ECO:0000259" key="5">
    <source>
        <dbReference type="Pfam" id="PF00696"/>
    </source>
</evidence>
<dbReference type="GO" id="GO:0005524">
    <property type="term" value="F:ATP binding"/>
    <property type="evidence" value="ECO:0007669"/>
    <property type="project" value="UniProtKB-KW"/>
</dbReference>
<evidence type="ECO:0000256" key="1">
    <source>
        <dbReference type="ARBA" id="ARBA00022679"/>
    </source>
</evidence>
<dbReference type="GO" id="GO:0004349">
    <property type="term" value="F:glutamate 5-kinase activity"/>
    <property type="evidence" value="ECO:0007669"/>
    <property type="project" value="TreeGrafter"/>
</dbReference>
<organism evidence="6 7">
    <name type="scientific">Candidatus Roizmanbacteria bacterium GW2011_GWC2_37_13</name>
    <dbReference type="NCBI Taxonomy" id="1618486"/>
    <lineage>
        <taxon>Bacteria</taxon>
        <taxon>Candidatus Roizmaniibacteriota</taxon>
    </lineage>
</organism>
<evidence type="ECO:0000256" key="4">
    <source>
        <dbReference type="ARBA" id="ARBA00022840"/>
    </source>
</evidence>
<comment type="caution">
    <text evidence="6">The sequence shown here is derived from an EMBL/GenBank/DDBJ whole genome shotgun (WGS) entry which is preliminary data.</text>
</comment>
<name>A0A0G0IIP2_9BACT</name>
<dbReference type="AlphaFoldDB" id="A0A0G0IIP2"/>
<dbReference type="PANTHER" id="PTHR43654:SF1">
    <property type="entry name" value="ISOPENTENYL PHOSPHATE KINASE"/>
    <property type="match status" value="1"/>
</dbReference>
<gene>
    <name evidence="6" type="ORF">US40_C0019G0005</name>
</gene>
<dbReference type="InterPro" id="IPR001057">
    <property type="entry name" value="Glu/AcGlu_kinase"/>
</dbReference>
<protein>
    <submittedName>
        <fullName evidence="6">Glutamate 5-kinase</fullName>
    </submittedName>
</protein>
<reference evidence="6 7" key="1">
    <citation type="journal article" date="2015" name="Nature">
        <title>rRNA introns, odd ribosomes, and small enigmatic genomes across a large radiation of phyla.</title>
        <authorList>
            <person name="Brown C.T."/>
            <person name="Hug L.A."/>
            <person name="Thomas B.C."/>
            <person name="Sharon I."/>
            <person name="Castelle C.J."/>
            <person name="Singh A."/>
            <person name="Wilkins M.J."/>
            <person name="Williams K.H."/>
            <person name="Banfield J.F."/>
        </authorList>
    </citation>
    <scope>NUCLEOTIDE SEQUENCE [LARGE SCALE GENOMIC DNA]</scope>
</reference>
<feature type="domain" description="Aspartate/glutamate/uridylate kinase" evidence="5">
    <location>
        <begin position="3"/>
        <end position="163"/>
    </location>
</feature>
<evidence type="ECO:0000313" key="7">
    <source>
        <dbReference type="Proteomes" id="UP000034917"/>
    </source>
</evidence>
<dbReference type="Gene3D" id="3.40.1160.10">
    <property type="entry name" value="Acetylglutamate kinase-like"/>
    <property type="match status" value="1"/>
</dbReference>
<sequence length="204" mass="22334">MEKIFVIKIGSSVLLTERNKLDEYRVGHIASQVASLKEAGLNLVLVISGAVGLGSNFVDINNKDLIKKRVAAGIGQAILISYFNMIFKNKNLQVAQVLLTKKDLNSKDITNILKCYLHAGFIPLINENDVVDLNSFSGNDFLGAEITSLLDAKKFIMLSTMKGSKYGVGGGAAKREVIELLKRKNIETEIVDGKLKNILLKTIL</sequence>
<keyword evidence="1" id="KW-0808">Transferase</keyword>
<dbReference type="Pfam" id="PF00696">
    <property type="entry name" value="AA_kinase"/>
    <property type="match status" value="1"/>
</dbReference>
<dbReference type="SUPFAM" id="SSF53633">
    <property type="entry name" value="Carbamate kinase-like"/>
    <property type="match status" value="1"/>
</dbReference>
<evidence type="ECO:0000256" key="3">
    <source>
        <dbReference type="ARBA" id="ARBA00022777"/>
    </source>
</evidence>
<keyword evidence="2" id="KW-0547">Nucleotide-binding</keyword>
<evidence type="ECO:0000256" key="2">
    <source>
        <dbReference type="ARBA" id="ARBA00022741"/>
    </source>
</evidence>
<dbReference type="GO" id="GO:0005829">
    <property type="term" value="C:cytosol"/>
    <property type="evidence" value="ECO:0007669"/>
    <property type="project" value="TreeGrafter"/>
</dbReference>